<dbReference type="PANTHER" id="PTHR46373">
    <property type="entry name" value="PROTEIN RKD4"/>
    <property type="match status" value="1"/>
</dbReference>
<evidence type="ECO:0000256" key="2">
    <source>
        <dbReference type="ARBA" id="ARBA00023015"/>
    </source>
</evidence>
<dbReference type="GO" id="GO:0003700">
    <property type="term" value="F:DNA-binding transcription factor activity"/>
    <property type="evidence" value="ECO:0007669"/>
    <property type="project" value="InterPro"/>
</dbReference>
<proteinExistence type="predicted"/>
<dbReference type="InterPro" id="IPR003035">
    <property type="entry name" value="RWP-RK_dom"/>
</dbReference>
<dbReference type="Proteomes" id="UP000032180">
    <property type="component" value="Chromosome 9"/>
</dbReference>
<evidence type="ECO:0000256" key="5">
    <source>
        <dbReference type="ARBA" id="ARBA00023163"/>
    </source>
</evidence>
<keyword evidence="2" id="KW-0805">Transcription regulation</keyword>
<evidence type="ECO:0000256" key="1">
    <source>
        <dbReference type="ARBA" id="ARBA00004049"/>
    </source>
</evidence>
<keyword evidence="10" id="KW-1185">Reference proteome</keyword>
<evidence type="ECO:0000256" key="6">
    <source>
        <dbReference type="ARBA" id="ARBA00023242"/>
    </source>
</evidence>
<dbReference type="STRING" id="77586.A0A0D9XE86"/>
<keyword evidence="4" id="KW-0238">DNA-binding</keyword>
<feature type="region of interest" description="Disordered" evidence="7">
    <location>
        <begin position="1"/>
        <end position="26"/>
    </location>
</feature>
<dbReference type="EnsemblPlants" id="LPERR09G08540.1">
    <property type="protein sequence ID" value="LPERR09G08540.1"/>
    <property type="gene ID" value="LPERR09G08540"/>
</dbReference>
<dbReference type="PANTHER" id="PTHR46373:SF5">
    <property type="entry name" value="RWP-RK DOMAIN PROTEIN"/>
    <property type="match status" value="1"/>
</dbReference>
<evidence type="ECO:0000313" key="9">
    <source>
        <dbReference type="EnsemblPlants" id="LPERR09G08540.1"/>
    </source>
</evidence>
<dbReference type="HOGENOM" id="CLU_055534_0_0_1"/>
<keyword evidence="6" id="KW-0539">Nucleus</keyword>
<keyword evidence="5" id="KW-0804">Transcription</keyword>
<reference evidence="10" key="2">
    <citation type="submission" date="2013-12" db="EMBL/GenBank/DDBJ databases">
        <authorList>
            <person name="Yu Y."/>
            <person name="Lee S."/>
            <person name="de Baynast K."/>
            <person name="Wissotski M."/>
            <person name="Liu L."/>
            <person name="Talag J."/>
            <person name="Goicoechea J."/>
            <person name="Angelova A."/>
            <person name="Jetty R."/>
            <person name="Kudrna D."/>
            <person name="Golser W."/>
            <person name="Rivera L."/>
            <person name="Zhang J."/>
            <person name="Wing R."/>
        </authorList>
    </citation>
    <scope>NUCLEOTIDE SEQUENCE</scope>
</reference>
<reference evidence="9" key="3">
    <citation type="submission" date="2015-04" db="UniProtKB">
        <authorList>
            <consortium name="EnsemblPlants"/>
        </authorList>
    </citation>
    <scope>IDENTIFICATION</scope>
</reference>
<evidence type="ECO:0000313" key="10">
    <source>
        <dbReference type="Proteomes" id="UP000032180"/>
    </source>
</evidence>
<evidence type="ECO:0000259" key="8">
    <source>
        <dbReference type="PROSITE" id="PS51519"/>
    </source>
</evidence>
<dbReference type="PROSITE" id="PS51519">
    <property type="entry name" value="RWP_RK"/>
    <property type="match status" value="2"/>
</dbReference>
<feature type="compositionally biased region" description="Polar residues" evidence="7">
    <location>
        <begin position="1"/>
        <end position="13"/>
    </location>
</feature>
<evidence type="ECO:0000256" key="4">
    <source>
        <dbReference type="ARBA" id="ARBA00023125"/>
    </source>
</evidence>
<dbReference type="Pfam" id="PF02042">
    <property type="entry name" value="RWP-RK"/>
    <property type="match status" value="2"/>
</dbReference>
<comment type="function">
    <text evidence="1">Putative transcription factor.</text>
</comment>
<sequence>MATGGSSSSSNVPTGGGAADSGSGKTPMKFVPVEAIECLRKRCKLMRVLIHVNDQRKAVVVLHGGEDGKPDHIMLQNVPAEDGSLQSTYSVDVSGWTPESQTEALDEWHATFRSDATGVFYDSNQNVIYGVPRGHPGGDMPRSLAIAPKKNEQGKAPAAAGSSSSADGPVLVVQAEKYCYPEQRKRIKAMTRKDLESYFHLTQKDAALIGLDIGTTALKNLCRANGLSNWPYRKIACLDNKFNNNLKKKITGWSLSKAIQGVTKAFELRNKKIELYESIMSSMPEQLQAQTNQGNDEKGLESYLHITQKDVALIGLGIGTTVLKNLCRANGLSNWPYRKIACLDSKFNNNLKKKITLGGGLPKQSSA</sequence>
<evidence type="ECO:0000256" key="3">
    <source>
        <dbReference type="ARBA" id="ARBA00023054"/>
    </source>
</evidence>
<dbReference type="GO" id="GO:0003677">
    <property type="term" value="F:DNA binding"/>
    <property type="evidence" value="ECO:0007669"/>
    <property type="project" value="UniProtKB-KW"/>
</dbReference>
<feature type="domain" description="RWP-RK" evidence="8">
    <location>
        <begin position="174"/>
        <end position="258"/>
    </location>
</feature>
<feature type="domain" description="RWP-RK" evidence="8">
    <location>
        <begin position="277"/>
        <end position="364"/>
    </location>
</feature>
<organism evidence="9 10">
    <name type="scientific">Leersia perrieri</name>
    <dbReference type="NCBI Taxonomy" id="77586"/>
    <lineage>
        <taxon>Eukaryota</taxon>
        <taxon>Viridiplantae</taxon>
        <taxon>Streptophyta</taxon>
        <taxon>Embryophyta</taxon>
        <taxon>Tracheophyta</taxon>
        <taxon>Spermatophyta</taxon>
        <taxon>Magnoliopsida</taxon>
        <taxon>Liliopsida</taxon>
        <taxon>Poales</taxon>
        <taxon>Poaceae</taxon>
        <taxon>BOP clade</taxon>
        <taxon>Oryzoideae</taxon>
        <taxon>Oryzeae</taxon>
        <taxon>Oryzinae</taxon>
        <taxon>Leersia</taxon>
    </lineage>
</organism>
<reference evidence="9 10" key="1">
    <citation type="submission" date="2012-08" db="EMBL/GenBank/DDBJ databases">
        <title>Oryza genome evolution.</title>
        <authorList>
            <person name="Wing R.A."/>
        </authorList>
    </citation>
    <scope>NUCLEOTIDE SEQUENCE</scope>
</reference>
<evidence type="ECO:0000256" key="7">
    <source>
        <dbReference type="SAM" id="MobiDB-lite"/>
    </source>
</evidence>
<accession>A0A0D9XE86</accession>
<dbReference type="AlphaFoldDB" id="A0A0D9XE86"/>
<protein>
    <recommendedName>
        <fullName evidence="8">RWP-RK domain-containing protein</fullName>
    </recommendedName>
</protein>
<name>A0A0D9XE86_9ORYZ</name>
<dbReference type="Gramene" id="LPERR09G08540.1">
    <property type="protein sequence ID" value="LPERR09G08540.1"/>
    <property type="gene ID" value="LPERR09G08540"/>
</dbReference>
<dbReference type="InterPro" id="IPR044607">
    <property type="entry name" value="RKD-like"/>
</dbReference>
<keyword evidence="3" id="KW-0175">Coiled coil</keyword>